<reference evidence="2" key="1">
    <citation type="journal article" date="2019" name="Int. J. Syst. Evol. Microbiol.">
        <title>The Global Catalogue of Microorganisms (GCM) 10K type strain sequencing project: providing services to taxonomists for standard genome sequencing and annotation.</title>
        <authorList>
            <consortium name="The Broad Institute Genomics Platform"/>
            <consortium name="The Broad Institute Genome Sequencing Center for Infectious Disease"/>
            <person name="Wu L."/>
            <person name="Ma J."/>
        </authorList>
    </citation>
    <scope>NUCLEOTIDE SEQUENCE [LARGE SCALE GENOMIC DNA]</scope>
    <source>
        <strain evidence="2">JCM 12763</strain>
    </source>
</reference>
<evidence type="ECO:0000313" key="1">
    <source>
        <dbReference type="EMBL" id="MFC6058738.1"/>
    </source>
</evidence>
<protein>
    <submittedName>
        <fullName evidence="1">DUF4276 family protein</fullName>
    </submittedName>
</protein>
<evidence type="ECO:0000313" key="2">
    <source>
        <dbReference type="Proteomes" id="UP001596242"/>
    </source>
</evidence>
<dbReference type="EMBL" id="JBHSPT010000062">
    <property type="protein sequence ID" value="MFC6058738.1"/>
    <property type="molecule type" value="Genomic_DNA"/>
</dbReference>
<accession>A0ABW1M543</accession>
<comment type="caution">
    <text evidence="1">The sequence shown here is derived from an EMBL/GenBank/DDBJ whole genome shotgun (WGS) entry which is preliminary data.</text>
</comment>
<dbReference type="Proteomes" id="UP001596242">
    <property type="component" value="Unassembled WGS sequence"/>
</dbReference>
<dbReference type="InterPro" id="IPR025455">
    <property type="entry name" value="DUF4276"/>
</dbReference>
<keyword evidence="2" id="KW-1185">Reference proteome</keyword>
<organism evidence="1 2">
    <name type="scientific">Streptomyces pratens</name>
    <dbReference type="NCBI Taxonomy" id="887456"/>
    <lineage>
        <taxon>Bacteria</taxon>
        <taxon>Bacillati</taxon>
        <taxon>Actinomycetota</taxon>
        <taxon>Actinomycetes</taxon>
        <taxon>Kitasatosporales</taxon>
        <taxon>Streptomycetaceae</taxon>
        <taxon>Streptomyces</taxon>
    </lineage>
</organism>
<sequence length="198" mass="21916">MTSPYPVIAPVVEGHGEEKALQGLLHRLVPHLREGAYAHIHSAHRLPRDQMLKPEPLAKSLTIVTARQPRPTAVLVLLDADDDCAVNLATQVRDLARKSHAHVPLTAVVAVREFEAWFLAGARGLAGHMGLPHDLTPPPNPESIRGAKEWLSRRMPTSSTYQPSAHQPSFVQHFDLDAARHTAPSFDKLCREVLRFLD</sequence>
<gene>
    <name evidence="1" type="ORF">ACFP50_25880</name>
</gene>
<proteinExistence type="predicted"/>
<name>A0ABW1M543_9ACTN</name>
<dbReference type="RefSeq" id="WP_386401748.1">
    <property type="nucleotide sequence ID" value="NZ_JBHSPT010000062.1"/>
</dbReference>
<dbReference type="Pfam" id="PF14103">
    <property type="entry name" value="DUF4276"/>
    <property type="match status" value="1"/>
</dbReference>